<protein>
    <submittedName>
        <fullName evidence="5">(diamondback moth) hypothetical protein</fullName>
    </submittedName>
</protein>
<feature type="region of interest" description="Disordered" evidence="3">
    <location>
        <begin position="372"/>
        <end position="404"/>
    </location>
</feature>
<dbReference type="InterPro" id="IPR016135">
    <property type="entry name" value="UBQ-conjugating_enzyme/RWD"/>
</dbReference>
<name>A0A8S4DQG2_PLUXY</name>
<dbReference type="PROSITE" id="PS50127">
    <property type="entry name" value="UBC_2"/>
    <property type="match status" value="1"/>
</dbReference>
<dbReference type="Gene3D" id="3.10.110.10">
    <property type="entry name" value="Ubiquitin Conjugating Enzyme"/>
    <property type="match status" value="1"/>
</dbReference>
<sequence>MSRTTNSYATKLRMSKKNIYGKMTYAQRFCSSSNSELSEEDEGLATLIADIQATAALMCGDDSDDDSAASCVPRPVSGASREARYIEVMRRLQFETFEMIEECPSNGYRFTVPYHFEGTVRAAGERAHPQRMKRLAQEAATLATSLPLSYSSSVFVRTDTDRLDVMKVLITGPSDTPYANGCFVLDVYFPAEYPAAPMLINLETTGRHSVRFNPNLYNDGKVCLSVLNTWHGRPEEKWNASTSSFLQVLVSIQSLILVPEPYFNEPGYERSRGTRQGSSASLEYNSNIYQACVRWAMLDHLRNPSPCFKEVIQTHFWMKRNEIMSTVAAWLAELEAHSGDERAQRTIQLNLMALKRHYVKIQEELAKLPVPPGLEDLDEPFTLPAAPSPPPPAPAAPPTNDEIDHDMEKIVSQVLD</sequence>
<evidence type="ECO:0000256" key="2">
    <source>
        <dbReference type="ARBA" id="ARBA00022786"/>
    </source>
</evidence>
<feature type="domain" description="UBC core" evidence="4">
    <location>
        <begin position="130"/>
        <end position="297"/>
    </location>
</feature>
<dbReference type="EMBL" id="CAJHNJ030000009">
    <property type="protein sequence ID" value="CAG9105980.1"/>
    <property type="molecule type" value="Genomic_DNA"/>
</dbReference>
<dbReference type="GO" id="GO:0016740">
    <property type="term" value="F:transferase activity"/>
    <property type="evidence" value="ECO:0007669"/>
    <property type="project" value="UniProtKB-KW"/>
</dbReference>
<dbReference type="Pfam" id="PF00179">
    <property type="entry name" value="UQ_con"/>
    <property type="match status" value="1"/>
</dbReference>
<dbReference type="GO" id="GO:0005634">
    <property type="term" value="C:nucleus"/>
    <property type="evidence" value="ECO:0007669"/>
    <property type="project" value="TreeGrafter"/>
</dbReference>
<accession>A0A8S4DQG2</accession>
<dbReference type="SMART" id="SM00212">
    <property type="entry name" value="UBCc"/>
    <property type="match status" value="1"/>
</dbReference>
<evidence type="ECO:0000313" key="5">
    <source>
        <dbReference type="EMBL" id="CAG9105980.1"/>
    </source>
</evidence>
<dbReference type="PANTHER" id="PTHR46116:SF39">
    <property type="entry name" value="BACULOVIRAL IAP REPEAT-CONTAINING PROTEIN 6"/>
    <property type="match status" value="1"/>
</dbReference>
<dbReference type="FunFam" id="3.10.110.10:FF:000014">
    <property type="entry name" value="Baculoviral IAP repeat-containing protein 6"/>
    <property type="match status" value="1"/>
</dbReference>
<keyword evidence="6" id="KW-1185">Reference proteome</keyword>
<proteinExistence type="predicted"/>
<dbReference type="PANTHER" id="PTHR46116">
    <property type="entry name" value="(E3-INDEPENDENT) E2 UBIQUITIN-CONJUGATING ENZYME"/>
    <property type="match status" value="1"/>
</dbReference>
<dbReference type="SUPFAM" id="SSF54495">
    <property type="entry name" value="UBC-like"/>
    <property type="match status" value="1"/>
</dbReference>
<gene>
    <name evidence="5" type="ORF">PLXY2_LOCUS3531</name>
</gene>
<evidence type="ECO:0000256" key="3">
    <source>
        <dbReference type="SAM" id="MobiDB-lite"/>
    </source>
</evidence>
<dbReference type="CDD" id="cd23810">
    <property type="entry name" value="UBCc_BIRC6"/>
    <property type="match status" value="1"/>
</dbReference>
<dbReference type="AlphaFoldDB" id="A0A8S4DQG2"/>
<dbReference type="Proteomes" id="UP000653454">
    <property type="component" value="Unassembled WGS sequence"/>
</dbReference>
<dbReference type="GO" id="GO:0043066">
    <property type="term" value="P:negative regulation of apoptotic process"/>
    <property type="evidence" value="ECO:0007669"/>
    <property type="project" value="TreeGrafter"/>
</dbReference>
<reference evidence="5" key="1">
    <citation type="submission" date="2020-11" db="EMBL/GenBank/DDBJ databases">
        <authorList>
            <person name="Whiteford S."/>
        </authorList>
    </citation>
    <scope>NUCLEOTIDE SEQUENCE</scope>
</reference>
<evidence type="ECO:0000313" key="6">
    <source>
        <dbReference type="Proteomes" id="UP000653454"/>
    </source>
</evidence>
<keyword evidence="1" id="KW-0808">Transferase</keyword>
<evidence type="ECO:0000259" key="4">
    <source>
        <dbReference type="PROSITE" id="PS50127"/>
    </source>
</evidence>
<organism evidence="5 6">
    <name type="scientific">Plutella xylostella</name>
    <name type="common">Diamondback moth</name>
    <name type="synonym">Plutella maculipennis</name>
    <dbReference type="NCBI Taxonomy" id="51655"/>
    <lineage>
        <taxon>Eukaryota</taxon>
        <taxon>Metazoa</taxon>
        <taxon>Ecdysozoa</taxon>
        <taxon>Arthropoda</taxon>
        <taxon>Hexapoda</taxon>
        <taxon>Insecta</taxon>
        <taxon>Pterygota</taxon>
        <taxon>Neoptera</taxon>
        <taxon>Endopterygota</taxon>
        <taxon>Lepidoptera</taxon>
        <taxon>Glossata</taxon>
        <taxon>Ditrysia</taxon>
        <taxon>Yponomeutoidea</taxon>
        <taxon>Plutellidae</taxon>
        <taxon>Plutella</taxon>
    </lineage>
</organism>
<feature type="compositionally biased region" description="Pro residues" evidence="3">
    <location>
        <begin position="386"/>
        <end position="397"/>
    </location>
</feature>
<dbReference type="GO" id="GO:0004869">
    <property type="term" value="F:cysteine-type endopeptidase inhibitor activity"/>
    <property type="evidence" value="ECO:0007669"/>
    <property type="project" value="TreeGrafter"/>
</dbReference>
<comment type="caution">
    <text evidence="5">The sequence shown here is derived from an EMBL/GenBank/DDBJ whole genome shotgun (WGS) entry which is preliminary data.</text>
</comment>
<dbReference type="InterPro" id="IPR000608">
    <property type="entry name" value="UBC"/>
</dbReference>
<evidence type="ECO:0000256" key="1">
    <source>
        <dbReference type="ARBA" id="ARBA00022679"/>
    </source>
</evidence>
<keyword evidence="2" id="KW-0833">Ubl conjugation pathway</keyword>